<organism evidence="2 3">
    <name type="scientific">Frigoriglobus tundricola</name>
    <dbReference type="NCBI Taxonomy" id="2774151"/>
    <lineage>
        <taxon>Bacteria</taxon>
        <taxon>Pseudomonadati</taxon>
        <taxon>Planctomycetota</taxon>
        <taxon>Planctomycetia</taxon>
        <taxon>Gemmatales</taxon>
        <taxon>Gemmataceae</taxon>
        <taxon>Frigoriglobus</taxon>
    </lineage>
</organism>
<reference evidence="3" key="1">
    <citation type="submission" date="2020-05" db="EMBL/GenBank/DDBJ databases">
        <title>Frigoriglobus tundricola gen. nov., sp. nov., a psychrotolerant cellulolytic planctomycete of the family Gemmataceae with two divergent copies of 16S rRNA gene.</title>
        <authorList>
            <person name="Kulichevskaya I.S."/>
            <person name="Ivanova A.A."/>
            <person name="Naumoff D.G."/>
            <person name="Beletsky A.V."/>
            <person name="Rijpstra W.I.C."/>
            <person name="Sinninghe Damste J.S."/>
            <person name="Mardanov A.V."/>
            <person name="Ravin N.V."/>
            <person name="Dedysh S.N."/>
        </authorList>
    </citation>
    <scope>NUCLEOTIDE SEQUENCE [LARGE SCALE GENOMIC DNA]</scope>
    <source>
        <strain evidence="3">PL17</strain>
    </source>
</reference>
<dbReference type="SUPFAM" id="SSF102114">
    <property type="entry name" value="Radical SAM enzymes"/>
    <property type="match status" value="1"/>
</dbReference>
<dbReference type="SMART" id="SM00729">
    <property type="entry name" value="Elp3"/>
    <property type="match status" value="1"/>
</dbReference>
<dbReference type="EMBL" id="CP053452">
    <property type="protein sequence ID" value="QJX00865.1"/>
    <property type="molecule type" value="Genomic_DNA"/>
</dbReference>
<evidence type="ECO:0000313" key="3">
    <source>
        <dbReference type="Proteomes" id="UP000503447"/>
    </source>
</evidence>
<dbReference type="InterPro" id="IPR006638">
    <property type="entry name" value="Elp3/MiaA/NifB-like_rSAM"/>
</dbReference>
<dbReference type="InterPro" id="IPR058240">
    <property type="entry name" value="rSAM_sf"/>
</dbReference>
<dbReference type="InterPro" id="IPR007197">
    <property type="entry name" value="rSAM"/>
</dbReference>
<evidence type="ECO:0000259" key="1">
    <source>
        <dbReference type="SMART" id="SM00729"/>
    </source>
</evidence>
<evidence type="ECO:0000313" key="2">
    <source>
        <dbReference type="EMBL" id="QJX00865.1"/>
    </source>
</evidence>
<dbReference type="SFLD" id="SFLDS00029">
    <property type="entry name" value="Radical_SAM"/>
    <property type="match status" value="1"/>
</dbReference>
<keyword evidence="3" id="KW-1185">Reference proteome</keyword>
<dbReference type="Pfam" id="PF04055">
    <property type="entry name" value="Radical_SAM"/>
    <property type="match status" value="1"/>
</dbReference>
<dbReference type="AlphaFoldDB" id="A0A6M5Z581"/>
<dbReference type="GO" id="GO:0051536">
    <property type="term" value="F:iron-sulfur cluster binding"/>
    <property type="evidence" value="ECO:0007669"/>
    <property type="project" value="InterPro"/>
</dbReference>
<protein>
    <recommendedName>
        <fullName evidence="1">Elp3/MiaA/NifB-like radical SAM core domain-containing protein</fullName>
    </recommendedName>
</protein>
<accession>A0A6M5Z581</accession>
<feature type="domain" description="Elp3/MiaA/NifB-like radical SAM core" evidence="1">
    <location>
        <begin position="61"/>
        <end position="277"/>
    </location>
</feature>
<dbReference type="Proteomes" id="UP000503447">
    <property type="component" value="Chromosome"/>
</dbReference>
<dbReference type="KEGG" id="ftj:FTUN_8503"/>
<gene>
    <name evidence="2" type="ORF">FTUN_8503</name>
</gene>
<name>A0A6M5Z581_9BACT</name>
<sequence>MNPVPLPTAEGCKSNPLAAFPTPTDEWILGLRPVRNPLAPDRPYASIVEAEPAADGRLVDVATLFLTNRECPFRCLMCDLWKNTLTDSVAPGQIPEQIRWALERLPPAQHLKLYNAGSFFDPRAIPEGDYAEIARHAAGFERVIVECHPRLVGRRCFEFRSLLSGQLEVALGLETAHPDVLARLNKQMTLDDFARAAAELRAHGIAVRAFIMVRPPFLAEADGVEWAKRSLDFAFAHGVECCSLIPTRGGNGAMEELARQGHYAPPALDSLETALEYGLSLRAGRVFLDLWDIGAVSPDAPNRAARVARLARMNLSQQLEPGTGPTS</sequence>
<dbReference type="GO" id="GO:0003824">
    <property type="term" value="F:catalytic activity"/>
    <property type="evidence" value="ECO:0007669"/>
    <property type="project" value="InterPro"/>
</dbReference>
<proteinExistence type="predicted"/>